<dbReference type="InterPro" id="IPR011622">
    <property type="entry name" value="7TMR_DISM_rcpt_extracell_dom2"/>
</dbReference>
<dbReference type="InterPro" id="IPR000160">
    <property type="entry name" value="GGDEF_dom"/>
</dbReference>
<sequence length="950" mass="108511">MSLKSSLIIVWLVMLGLLCSLTTSVWAAEVVTVSAQTDRVKLNQHLAFRVTHDNFSLAQIGLENPERWESFEKLRSHQSGADKPLIWGAARLFNRSPSSQRYVVDLGGAYIDKASIYLINQGGELIDSAAVSFNEALVNRPYLSQQMMLPFDLPANQTAWLVIAMQQWPQQVNTISLWSPQSLQLHIQQKQTALGVNAGVLLLLSVAAFTLARGARRRLQISLGTASVTFIFVMLLHSGIWITYFSPYSPGIAGQLLPFAKQALIVALAWLLWEGTQVSLKGTRWQKLLLATFLIVLALMIAQPWIEGLRTAFWLVAQVSALVALTAVVIWRVLRRSNDGITKWFSLLLLPLMVIAWLLIMPRVSTVWQGLSGIVLYTLLTANILALILAQLDKALHRLDYRINSLKAMKKYYRDGYWRFLNRSGEGWFELTDNHQWHRVSKRFLFILGLPGREFLCRHWPTANKLFGEQAVTWKDEQRKESWRHLTSLERMDGKTIWLEVEIFNDGRGRIQEVTQQVEAEMHLNFLTKHDSLTGLLNYRELHRVLQKQLDRNKGATLLVVNIGGLQVIYDQIGPTTRDQALLQLVLSIRDRLPQNARISRLSDHRLGVLLNDTEQAGFALAYQLVQLCREFRFSTQHRVFQFTANAGLAIAKEDTVSATSLVRKAEEALKLAQQLGDYKVHSATDNDQKRLQQQAEQDWEKRLRDALKNERWALYQQPMLSASHQRDKHCFEVLLRLPEDGNKDPDEALAPQQFLNAALKAGVMGKADRWLIRQVFDYFNQNTFEATRTWRCHINLSVQSLEDSDFISFIEQELEKSNLKPAQLAFEVAEPIVSDNFEEAYELFKQLHELGCATVIDQFGTGFNSFRLLRQLPLTQIKINRFWVQNMLLDAIEAELVYSCIKLAKAANVEVSAVGVENDETRTVLVKQQINYIQGYICGRPKQWQLAKN</sequence>
<dbReference type="Gene3D" id="3.30.70.270">
    <property type="match status" value="1"/>
</dbReference>
<dbReference type="Pfam" id="PF07696">
    <property type="entry name" value="7TMR-DISMED2"/>
    <property type="match status" value="1"/>
</dbReference>
<dbReference type="OrthoDB" id="9816034at2"/>
<feature type="signal peptide" evidence="2">
    <location>
        <begin position="1"/>
        <end position="27"/>
    </location>
</feature>
<dbReference type="InterPro" id="IPR035919">
    <property type="entry name" value="EAL_sf"/>
</dbReference>
<dbReference type="PROSITE" id="PS50887">
    <property type="entry name" value="GGDEF"/>
    <property type="match status" value="1"/>
</dbReference>
<dbReference type="InterPro" id="IPR050706">
    <property type="entry name" value="Cyclic-di-GMP_PDE-like"/>
</dbReference>
<organism evidence="5 6">
    <name type="scientific">Idiomarina seosinensis</name>
    <dbReference type="NCBI Taxonomy" id="281739"/>
    <lineage>
        <taxon>Bacteria</taxon>
        <taxon>Pseudomonadati</taxon>
        <taxon>Pseudomonadota</taxon>
        <taxon>Gammaproteobacteria</taxon>
        <taxon>Alteromonadales</taxon>
        <taxon>Idiomarinaceae</taxon>
        <taxon>Idiomarina</taxon>
    </lineage>
</organism>
<dbReference type="Pfam" id="PF00563">
    <property type="entry name" value="EAL"/>
    <property type="match status" value="1"/>
</dbReference>
<dbReference type="SMART" id="SM00052">
    <property type="entry name" value="EAL"/>
    <property type="match status" value="1"/>
</dbReference>
<dbReference type="PROSITE" id="PS50883">
    <property type="entry name" value="EAL"/>
    <property type="match status" value="1"/>
</dbReference>
<dbReference type="RefSeq" id="WP_126785365.1">
    <property type="nucleotide sequence ID" value="NZ_PIQF01000004.1"/>
</dbReference>
<accession>A0A432Z6P6</accession>
<dbReference type="InterPro" id="IPR001633">
    <property type="entry name" value="EAL_dom"/>
</dbReference>
<dbReference type="SUPFAM" id="SSF141868">
    <property type="entry name" value="EAL domain-like"/>
    <property type="match status" value="1"/>
</dbReference>
<dbReference type="GO" id="GO:0071111">
    <property type="term" value="F:cyclic-guanylate-specific phosphodiesterase activity"/>
    <property type="evidence" value="ECO:0007669"/>
    <property type="project" value="InterPro"/>
</dbReference>
<feature type="transmembrane region" description="Helical" evidence="1">
    <location>
        <begin position="312"/>
        <end position="334"/>
    </location>
</feature>
<reference evidence="5 6" key="1">
    <citation type="journal article" date="2011" name="Front. Microbiol.">
        <title>Genomic signatures of strain selection and enhancement in Bacillus atrophaeus var. globigii, a historical biowarfare simulant.</title>
        <authorList>
            <person name="Gibbons H.S."/>
            <person name="Broomall S.M."/>
            <person name="McNew L.A."/>
            <person name="Daligault H."/>
            <person name="Chapman C."/>
            <person name="Bruce D."/>
            <person name="Karavis M."/>
            <person name="Krepps M."/>
            <person name="McGregor P.A."/>
            <person name="Hong C."/>
            <person name="Park K.H."/>
            <person name="Akmal A."/>
            <person name="Feldman A."/>
            <person name="Lin J.S."/>
            <person name="Chang W.E."/>
            <person name="Higgs B.W."/>
            <person name="Demirev P."/>
            <person name="Lindquist J."/>
            <person name="Liem A."/>
            <person name="Fochler E."/>
            <person name="Read T.D."/>
            <person name="Tapia R."/>
            <person name="Johnson S."/>
            <person name="Bishop-Lilly K.A."/>
            <person name="Detter C."/>
            <person name="Han C."/>
            <person name="Sozhamannan S."/>
            <person name="Rosenzweig C.N."/>
            <person name="Skowronski E.W."/>
        </authorList>
    </citation>
    <scope>NUCLEOTIDE SEQUENCE [LARGE SCALE GENOMIC DNA]</scope>
    <source>
        <strain evidence="5 6">CL-SP19</strain>
    </source>
</reference>
<dbReference type="SUPFAM" id="SSF55073">
    <property type="entry name" value="Nucleotide cyclase"/>
    <property type="match status" value="1"/>
</dbReference>
<dbReference type="AlphaFoldDB" id="A0A432Z6P6"/>
<feature type="transmembrane region" description="Helical" evidence="1">
    <location>
        <begin position="366"/>
        <end position="390"/>
    </location>
</feature>
<dbReference type="Pfam" id="PF00990">
    <property type="entry name" value="GGDEF"/>
    <property type="match status" value="1"/>
</dbReference>
<feature type="transmembrane region" description="Helical" evidence="1">
    <location>
        <begin position="285"/>
        <end position="306"/>
    </location>
</feature>
<dbReference type="EMBL" id="PIQF01000004">
    <property type="protein sequence ID" value="RUO73560.1"/>
    <property type="molecule type" value="Genomic_DNA"/>
</dbReference>
<feature type="domain" description="GGDEF" evidence="4">
    <location>
        <begin position="554"/>
        <end position="686"/>
    </location>
</feature>
<dbReference type="Gene3D" id="3.20.20.450">
    <property type="entry name" value="EAL domain"/>
    <property type="match status" value="1"/>
</dbReference>
<feature type="transmembrane region" description="Helical" evidence="1">
    <location>
        <begin position="341"/>
        <end position="360"/>
    </location>
</feature>
<feature type="domain" description="EAL" evidence="3">
    <location>
        <begin position="697"/>
        <end position="950"/>
    </location>
</feature>
<name>A0A432Z6P6_9GAMM</name>
<comment type="caution">
    <text evidence="5">The sequence shown here is derived from an EMBL/GenBank/DDBJ whole genome shotgun (WGS) entry which is preliminary data.</text>
</comment>
<gene>
    <name evidence="5" type="ORF">CWI81_11060</name>
</gene>
<keyword evidence="1" id="KW-0472">Membrane</keyword>
<dbReference type="InterPro" id="IPR029787">
    <property type="entry name" value="Nucleotide_cyclase"/>
</dbReference>
<feature type="transmembrane region" description="Helical" evidence="1">
    <location>
        <begin position="223"/>
        <end position="246"/>
    </location>
</feature>
<keyword evidence="1" id="KW-1133">Transmembrane helix</keyword>
<keyword evidence="1" id="KW-0812">Transmembrane</keyword>
<feature type="transmembrane region" description="Helical" evidence="1">
    <location>
        <begin position="252"/>
        <end position="273"/>
    </location>
</feature>
<dbReference type="InterPro" id="IPR043128">
    <property type="entry name" value="Rev_trsase/Diguanyl_cyclase"/>
</dbReference>
<dbReference type="CDD" id="cd01949">
    <property type="entry name" value="GGDEF"/>
    <property type="match status" value="1"/>
</dbReference>
<evidence type="ECO:0000313" key="5">
    <source>
        <dbReference type="EMBL" id="RUO73560.1"/>
    </source>
</evidence>
<dbReference type="CDD" id="cd01948">
    <property type="entry name" value="EAL"/>
    <property type="match status" value="1"/>
</dbReference>
<feature type="chain" id="PRO_5019203899" evidence="2">
    <location>
        <begin position="28"/>
        <end position="950"/>
    </location>
</feature>
<evidence type="ECO:0000256" key="2">
    <source>
        <dbReference type="SAM" id="SignalP"/>
    </source>
</evidence>
<proteinExistence type="predicted"/>
<dbReference type="PANTHER" id="PTHR33121:SF23">
    <property type="entry name" value="CYCLIC DI-GMP PHOSPHODIESTERASE PDEB"/>
    <property type="match status" value="1"/>
</dbReference>
<evidence type="ECO:0000313" key="6">
    <source>
        <dbReference type="Proteomes" id="UP000287908"/>
    </source>
</evidence>
<keyword evidence="2" id="KW-0732">Signal</keyword>
<evidence type="ECO:0000259" key="3">
    <source>
        <dbReference type="PROSITE" id="PS50883"/>
    </source>
</evidence>
<dbReference type="Proteomes" id="UP000287908">
    <property type="component" value="Unassembled WGS sequence"/>
</dbReference>
<dbReference type="Gene3D" id="2.60.40.2380">
    <property type="match status" value="1"/>
</dbReference>
<evidence type="ECO:0000256" key="1">
    <source>
        <dbReference type="SAM" id="Phobius"/>
    </source>
</evidence>
<dbReference type="SMART" id="SM00267">
    <property type="entry name" value="GGDEF"/>
    <property type="match status" value="1"/>
</dbReference>
<protein>
    <submittedName>
        <fullName evidence="5">Signaling protein</fullName>
    </submittedName>
</protein>
<evidence type="ECO:0000259" key="4">
    <source>
        <dbReference type="PROSITE" id="PS50887"/>
    </source>
</evidence>
<dbReference type="PANTHER" id="PTHR33121">
    <property type="entry name" value="CYCLIC DI-GMP PHOSPHODIESTERASE PDEF"/>
    <property type="match status" value="1"/>
</dbReference>
<keyword evidence="6" id="KW-1185">Reference proteome</keyword>
<feature type="transmembrane region" description="Helical" evidence="1">
    <location>
        <begin position="192"/>
        <end position="211"/>
    </location>
</feature>